<dbReference type="InterPro" id="IPR002110">
    <property type="entry name" value="Ankyrin_rpt"/>
</dbReference>
<reference evidence="5 6" key="1">
    <citation type="journal article" date="2023" name="Plants (Basel)">
        <title>Bridging the Gap: Combining Genomics and Transcriptomics Approaches to Understand Stylosanthes scabra, an Orphan Legume from the Brazilian Caatinga.</title>
        <authorList>
            <person name="Ferreira-Neto J.R.C."/>
            <person name="da Silva M.D."/>
            <person name="Binneck E."/>
            <person name="de Melo N.F."/>
            <person name="da Silva R.H."/>
            <person name="de Melo A.L.T.M."/>
            <person name="Pandolfi V."/>
            <person name="Bustamante F.O."/>
            <person name="Brasileiro-Vidal A.C."/>
            <person name="Benko-Iseppon A.M."/>
        </authorList>
    </citation>
    <scope>NUCLEOTIDE SEQUENCE [LARGE SCALE GENOMIC DNA]</scope>
    <source>
        <tissue evidence="5">Leaves</tissue>
    </source>
</reference>
<dbReference type="InterPro" id="IPR026961">
    <property type="entry name" value="PGG_dom"/>
</dbReference>
<evidence type="ECO:0000259" key="4">
    <source>
        <dbReference type="Pfam" id="PF13962"/>
    </source>
</evidence>
<dbReference type="InterPro" id="IPR036770">
    <property type="entry name" value="Ankyrin_rpt-contain_sf"/>
</dbReference>
<organism evidence="5 6">
    <name type="scientific">Stylosanthes scabra</name>
    <dbReference type="NCBI Taxonomy" id="79078"/>
    <lineage>
        <taxon>Eukaryota</taxon>
        <taxon>Viridiplantae</taxon>
        <taxon>Streptophyta</taxon>
        <taxon>Embryophyta</taxon>
        <taxon>Tracheophyta</taxon>
        <taxon>Spermatophyta</taxon>
        <taxon>Magnoliopsida</taxon>
        <taxon>eudicotyledons</taxon>
        <taxon>Gunneridae</taxon>
        <taxon>Pentapetalae</taxon>
        <taxon>rosids</taxon>
        <taxon>fabids</taxon>
        <taxon>Fabales</taxon>
        <taxon>Fabaceae</taxon>
        <taxon>Papilionoideae</taxon>
        <taxon>50 kb inversion clade</taxon>
        <taxon>dalbergioids sensu lato</taxon>
        <taxon>Dalbergieae</taxon>
        <taxon>Pterocarpus clade</taxon>
        <taxon>Stylosanthes</taxon>
    </lineage>
</organism>
<dbReference type="PROSITE" id="PS50297">
    <property type="entry name" value="ANK_REP_REGION"/>
    <property type="match status" value="1"/>
</dbReference>
<feature type="transmembrane region" description="Helical" evidence="3">
    <location>
        <begin position="663"/>
        <end position="687"/>
    </location>
</feature>
<evidence type="ECO:0000313" key="6">
    <source>
        <dbReference type="Proteomes" id="UP001341840"/>
    </source>
</evidence>
<evidence type="ECO:0000256" key="3">
    <source>
        <dbReference type="SAM" id="Phobius"/>
    </source>
</evidence>
<dbReference type="PANTHER" id="PTHR24177:SF329">
    <property type="entry name" value="ANKYRIN REPEAT PROTEIN"/>
    <property type="match status" value="1"/>
</dbReference>
<keyword evidence="3" id="KW-0472">Membrane</keyword>
<dbReference type="SUPFAM" id="SSF48403">
    <property type="entry name" value="Ankyrin repeat"/>
    <property type="match status" value="1"/>
</dbReference>
<comment type="subcellular location">
    <subcellularLocation>
        <location evidence="1">Cell membrane</location>
        <topology evidence="1">Peripheral membrane protein</topology>
        <orientation evidence="1">Cytoplasmic side</orientation>
    </subcellularLocation>
</comment>
<comment type="caution">
    <text evidence="5">The sequence shown here is derived from an EMBL/GenBank/DDBJ whole genome shotgun (WGS) entry which is preliminary data.</text>
</comment>
<evidence type="ECO:0000256" key="1">
    <source>
        <dbReference type="ARBA" id="ARBA00004413"/>
    </source>
</evidence>
<accession>A0ABU6ZEF2</accession>
<evidence type="ECO:0000313" key="5">
    <source>
        <dbReference type="EMBL" id="MED6220335.1"/>
    </source>
</evidence>
<gene>
    <name evidence="5" type="ORF">PIB30_043945</name>
</gene>
<dbReference type="Gene3D" id="1.25.40.20">
    <property type="entry name" value="Ankyrin repeat-containing domain"/>
    <property type="match status" value="2"/>
</dbReference>
<feature type="domain" description="PGG" evidence="4">
    <location>
        <begin position="575"/>
        <end position="687"/>
    </location>
</feature>
<keyword evidence="6" id="KW-1185">Reference proteome</keyword>
<keyword evidence="3" id="KW-1133">Transmembrane helix</keyword>
<proteinExistence type="predicted"/>
<dbReference type="Pfam" id="PF13962">
    <property type="entry name" value="PGG"/>
    <property type="match status" value="1"/>
</dbReference>
<dbReference type="PROSITE" id="PS50088">
    <property type="entry name" value="ANK_REPEAT"/>
    <property type="match status" value="1"/>
</dbReference>
<sequence>MTMTAAGIVGEALTKDNYENWSVLMKNYLMGRGLWEVVESNSPPPPESEKPSFRKWKRQNANALHIIQLSCTSDTFAQIRRFQTAKEAWNHLSASFGSNLQADIDIEQGSVMGGVPRVCKLFRSVEENDWNAVKSNLIKDDMAIYSTTSHSGRTVLHVAAIAGHQEMVENLVAEGGERLLTKQDNRGYTALALAADLTGNRSIAKCMVEETTSDGVDGKVLLSIKTKEGEIPLLLAAAMGHKKMTRYLNSQTPSYLLLNDNACNAVLLLSRCITAEIFDVALELLQQYGDVLPLTHGSECLPPLKALVHMPSAFPSGTTFGILQWLCYDFLKVNIEIGSSVPLDKGPSMRTFAGRLFKSVHRFILRTPFGQILGRLLSFLRLFIQDSILLKFPGIKEIYKKKKTHHRVYQIMSCLRKRVASLNASELRDASAYDAMLKAAKYGIIEFIEWMRKANPDLLWATDRNKRGIFSHAILNRKENVFNLIHVVHGRKEIVVSRTDAFGNNLLHLAAQLGPSSSLAERSGAALQMQSEIQWFKAVEEIVHPKCKEAKNEDGKKPREIFTEQHEELAKAGEKWAKDTAGAFSIVGTLITTILFAAAFTLPGGNNQSTGEPMFLYDRAFTVFIVADALSLFASSTSVLIFIGILTSRYAEIDFLQVLPWKLLAALVALFLSVVSMMVAFCAALLAMLKGRAYHPLLVAAMVLASIPVMVFIPSQLRLFLEIFGSTTRSNVCSSPKKGNAIH</sequence>
<evidence type="ECO:0000256" key="2">
    <source>
        <dbReference type="PROSITE-ProRule" id="PRU00023"/>
    </source>
</evidence>
<dbReference type="PANTHER" id="PTHR24177">
    <property type="entry name" value="CASKIN"/>
    <property type="match status" value="1"/>
</dbReference>
<feature type="transmembrane region" description="Helical" evidence="3">
    <location>
        <begin position="620"/>
        <end position="643"/>
    </location>
</feature>
<dbReference type="Pfam" id="PF12796">
    <property type="entry name" value="Ank_2"/>
    <property type="match status" value="1"/>
</dbReference>
<dbReference type="EMBL" id="JASCZI010272119">
    <property type="protein sequence ID" value="MED6220335.1"/>
    <property type="molecule type" value="Genomic_DNA"/>
</dbReference>
<feature type="transmembrane region" description="Helical" evidence="3">
    <location>
        <begin position="693"/>
        <end position="713"/>
    </location>
</feature>
<feature type="repeat" description="ANK" evidence="2">
    <location>
        <begin position="151"/>
        <end position="183"/>
    </location>
</feature>
<name>A0ABU6ZEF2_9FABA</name>
<dbReference type="Proteomes" id="UP001341840">
    <property type="component" value="Unassembled WGS sequence"/>
</dbReference>
<feature type="transmembrane region" description="Helical" evidence="3">
    <location>
        <begin position="581"/>
        <end position="600"/>
    </location>
</feature>
<dbReference type="Pfam" id="PF14223">
    <property type="entry name" value="Retrotran_gag_2"/>
    <property type="match status" value="1"/>
</dbReference>
<dbReference type="SMART" id="SM00248">
    <property type="entry name" value="ANK"/>
    <property type="match status" value="3"/>
</dbReference>
<keyword evidence="3" id="KW-0812">Transmembrane</keyword>
<protein>
    <recommendedName>
        <fullName evidence="4">PGG domain-containing protein</fullName>
    </recommendedName>
</protein>
<keyword evidence="2" id="KW-0040">ANK repeat</keyword>